<evidence type="ECO:0000313" key="1">
    <source>
        <dbReference type="EMBL" id="QJI02600.1"/>
    </source>
</evidence>
<protein>
    <recommendedName>
        <fullName evidence="2">Tail protein</fullName>
    </recommendedName>
</protein>
<gene>
    <name evidence="1" type="ORF">TM448B03444_0005</name>
</gene>
<evidence type="ECO:0008006" key="2">
    <source>
        <dbReference type="Google" id="ProtNLM"/>
    </source>
</evidence>
<name>A0A6M3XXH3_9ZZZZ</name>
<reference evidence="1" key="1">
    <citation type="submission" date="2020-03" db="EMBL/GenBank/DDBJ databases">
        <title>The deep terrestrial virosphere.</title>
        <authorList>
            <person name="Holmfeldt K."/>
            <person name="Nilsson E."/>
            <person name="Simone D."/>
            <person name="Lopez-Fernandez M."/>
            <person name="Wu X."/>
            <person name="de Brujin I."/>
            <person name="Lundin D."/>
            <person name="Andersson A."/>
            <person name="Bertilsson S."/>
            <person name="Dopson M."/>
        </authorList>
    </citation>
    <scope>NUCLEOTIDE SEQUENCE</scope>
    <source>
        <strain evidence="1">TM448B03444</strain>
    </source>
</reference>
<sequence length="104" mass="11198">MVQGTENVELTPGYMTLTDAHGRKTQHPIAPVLRAADIPDGLTYTQVPDITKLANLVVVLIRTLIAQGIIDDSFMEEGEYDLALITDVIDTMGGSFTDPVLSPA</sequence>
<accession>A0A6M3XXH3</accession>
<proteinExistence type="predicted"/>
<dbReference type="AlphaFoldDB" id="A0A6M3XXH3"/>
<dbReference type="EMBL" id="MT145015">
    <property type="protein sequence ID" value="QJI02600.1"/>
    <property type="molecule type" value="Genomic_DNA"/>
</dbReference>
<organism evidence="1">
    <name type="scientific">viral metagenome</name>
    <dbReference type="NCBI Taxonomy" id="1070528"/>
    <lineage>
        <taxon>unclassified sequences</taxon>
        <taxon>metagenomes</taxon>
        <taxon>organismal metagenomes</taxon>
    </lineage>
</organism>